<proteinExistence type="predicted"/>
<dbReference type="Gene3D" id="1.10.10.60">
    <property type="entry name" value="Homeodomain-like"/>
    <property type="match status" value="1"/>
</dbReference>
<dbReference type="PANTHER" id="PTHR47894">
    <property type="entry name" value="HTH-TYPE TRANSCRIPTIONAL REGULATOR GADX"/>
    <property type="match status" value="1"/>
</dbReference>
<accession>A0A1M7CY86</accession>
<evidence type="ECO:0000256" key="1">
    <source>
        <dbReference type="ARBA" id="ARBA00023015"/>
    </source>
</evidence>
<keyword evidence="3" id="KW-0804">Transcription</keyword>
<dbReference type="EMBL" id="FNTI01000001">
    <property type="protein sequence ID" value="SED76640.1"/>
    <property type="molecule type" value="Genomic_DNA"/>
</dbReference>
<dbReference type="InterPro" id="IPR032687">
    <property type="entry name" value="AraC-type_N"/>
</dbReference>
<dbReference type="Pfam" id="PF12625">
    <property type="entry name" value="Arabinose_bd"/>
    <property type="match status" value="1"/>
</dbReference>
<evidence type="ECO:0000256" key="3">
    <source>
        <dbReference type="ARBA" id="ARBA00023163"/>
    </source>
</evidence>
<dbReference type="GO" id="GO:0005829">
    <property type="term" value="C:cytosol"/>
    <property type="evidence" value="ECO:0007669"/>
    <property type="project" value="TreeGrafter"/>
</dbReference>
<evidence type="ECO:0000259" key="4">
    <source>
        <dbReference type="PROSITE" id="PS01124"/>
    </source>
</evidence>
<dbReference type="SUPFAM" id="SSF46689">
    <property type="entry name" value="Homeodomain-like"/>
    <property type="match status" value="1"/>
</dbReference>
<dbReference type="RefSeq" id="WP_074831696.1">
    <property type="nucleotide sequence ID" value="NZ_FNTI01000001.1"/>
</dbReference>
<dbReference type="PANTHER" id="PTHR47894:SF1">
    <property type="entry name" value="HTH-TYPE TRANSCRIPTIONAL REGULATOR VQSM"/>
    <property type="match status" value="1"/>
</dbReference>
<name>A0A1M7CY86_9BRAD</name>
<dbReference type="PROSITE" id="PS01124">
    <property type="entry name" value="HTH_ARAC_FAMILY_2"/>
    <property type="match status" value="1"/>
</dbReference>
<feature type="domain" description="HTH araC/xylS-type" evidence="4">
    <location>
        <begin position="268"/>
        <end position="346"/>
    </location>
</feature>
<organism evidence="5 6">
    <name type="scientific">Bradyrhizobium lablabi</name>
    <dbReference type="NCBI Taxonomy" id="722472"/>
    <lineage>
        <taxon>Bacteria</taxon>
        <taxon>Pseudomonadati</taxon>
        <taxon>Pseudomonadota</taxon>
        <taxon>Alphaproteobacteria</taxon>
        <taxon>Hyphomicrobiales</taxon>
        <taxon>Nitrobacteraceae</taxon>
        <taxon>Bradyrhizobium</taxon>
    </lineage>
</organism>
<gene>
    <name evidence="5" type="ORF">SAMN05444171_5088</name>
</gene>
<sequence length="350" mass="38977">MKPIKLVTPISGDPDAPTQNLVGLGALAAELAAEGISVRDLFARTGVDAAQLEDARARISHRQRLAIYRNAKRLAKRSDIALLAGARQRISDYGIYGYALISSRTFGDSLLFSLDHVTMAGPAVRQISFRIEGKTAILRSHGLDTLGDLLPFAAEFWRSSMTALFSRVLESPFPSKRMVFPFPAPPHWRNYERMFNCPIDFGADRMEWHFDAKVLDMPCPNANPITAEICQQVCDVVLTEGPGESELVRRVRAACLNSPNRFPAAVRIASELGLSLRTFHRRLAQEGLSYQTIVDGMRRSLATELLENTHMGIDMIAERIGFADATSFRKAFKKWTSRSPSDFRHPERSG</sequence>
<dbReference type="GO" id="GO:0000976">
    <property type="term" value="F:transcription cis-regulatory region binding"/>
    <property type="evidence" value="ECO:0007669"/>
    <property type="project" value="TreeGrafter"/>
</dbReference>
<evidence type="ECO:0000313" key="6">
    <source>
        <dbReference type="Proteomes" id="UP000183208"/>
    </source>
</evidence>
<dbReference type="GO" id="GO:0003700">
    <property type="term" value="F:DNA-binding transcription factor activity"/>
    <property type="evidence" value="ECO:0007669"/>
    <property type="project" value="InterPro"/>
</dbReference>
<evidence type="ECO:0000313" key="5">
    <source>
        <dbReference type="EMBL" id="SED76640.1"/>
    </source>
</evidence>
<dbReference type="Proteomes" id="UP000183208">
    <property type="component" value="Unassembled WGS sequence"/>
</dbReference>
<dbReference type="AlphaFoldDB" id="A0A1M7CY86"/>
<keyword evidence="2" id="KW-0238">DNA-binding</keyword>
<dbReference type="OrthoDB" id="9805730at2"/>
<dbReference type="InterPro" id="IPR018060">
    <property type="entry name" value="HTH_AraC"/>
</dbReference>
<dbReference type="InterPro" id="IPR009057">
    <property type="entry name" value="Homeodomain-like_sf"/>
</dbReference>
<dbReference type="Pfam" id="PF12833">
    <property type="entry name" value="HTH_18"/>
    <property type="match status" value="1"/>
</dbReference>
<reference evidence="5 6" key="1">
    <citation type="submission" date="2016-10" db="EMBL/GenBank/DDBJ databases">
        <authorList>
            <person name="de Groot N.N."/>
        </authorList>
    </citation>
    <scope>NUCLEOTIDE SEQUENCE [LARGE SCALE GENOMIC DNA]</scope>
    <source>
        <strain evidence="5 6">GAS522</strain>
    </source>
</reference>
<protein>
    <submittedName>
        <fullName evidence="5">Transcriptional regulator, AraC family</fullName>
    </submittedName>
</protein>
<keyword evidence="1" id="KW-0805">Transcription regulation</keyword>
<dbReference type="SMART" id="SM00342">
    <property type="entry name" value="HTH_ARAC"/>
    <property type="match status" value="1"/>
</dbReference>
<evidence type="ECO:0000256" key="2">
    <source>
        <dbReference type="ARBA" id="ARBA00023125"/>
    </source>
</evidence>